<evidence type="ECO:0000256" key="1">
    <source>
        <dbReference type="SAM" id="MobiDB-lite"/>
    </source>
</evidence>
<feature type="compositionally biased region" description="Low complexity" evidence="1">
    <location>
        <begin position="72"/>
        <end position="88"/>
    </location>
</feature>
<sequence>MVRSWKPYAVHPASNRFGPRATRSGPRSEDAQPNESVNRRQRFPPTINSATHGRRAWWRAPVSHRNAQVAVRGRPGSSTRRAPSSTSTVPYARPRSPTTTSGTGCPNTAQTPIDTIPRPPRPGHSASTPPIPASRSPAPKCQKLEGSPRVEIKREIPTETMGSNFASSVSPVSSETFVSNPKVKVERGVSPELSSNPQLKTSGSNRYAPLPLECRKSHPNHAAARSAWARKEQEALRRLGLRVVRSFIREDGMVIDWYGGHRLRAHRRSCRYRTCTTA</sequence>
<feature type="compositionally biased region" description="Low complexity" evidence="1">
    <location>
        <begin position="163"/>
        <end position="172"/>
    </location>
</feature>
<comment type="caution">
    <text evidence="2">The sequence shown here is derived from an EMBL/GenBank/DDBJ whole genome shotgun (WGS) entry which is preliminary data.</text>
</comment>
<evidence type="ECO:0000313" key="2">
    <source>
        <dbReference type="EMBL" id="KAH9000155.1"/>
    </source>
</evidence>
<reference evidence="2" key="1">
    <citation type="submission" date="2022-01" db="EMBL/GenBank/DDBJ databases">
        <title>Comparative genomics reveals a dynamic genome evolution in the ectomycorrhizal milk-cap (Lactarius) mushrooms.</title>
        <authorList>
            <consortium name="DOE Joint Genome Institute"/>
            <person name="Lebreton A."/>
            <person name="Tang N."/>
            <person name="Kuo A."/>
            <person name="LaButti K."/>
            <person name="Drula E."/>
            <person name="Barry K."/>
            <person name="Clum A."/>
            <person name="Lipzen A."/>
            <person name="Mousain D."/>
            <person name="Ng V."/>
            <person name="Wang R."/>
            <person name="Wang X."/>
            <person name="Dai Y."/>
            <person name="Henrissat B."/>
            <person name="Grigoriev I.V."/>
            <person name="Guerin-Laguette A."/>
            <person name="Yu F."/>
            <person name="Martin F.M."/>
        </authorList>
    </citation>
    <scope>NUCLEOTIDE SEQUENCE</scope>
    <source>
        <strain evidence="2">QP</strain>
    </source>
</reference>
<gene>
    <name evidence="2" type="ORF">EDB92DRAFT_470316</name>
</gene>
<dbReference type="AlphaFoldDB" id="A0AAD4LQM6"/>
<feature type="compositionally biased region" description="Polar residues" evidence="1">
    <location>
        <begin position="96"/>
        <end position="110"/>
    </location>
</feature>
<name>A0AAD4LQM6_9AGAM</name>
<evidence type="ECO:0000313" key="3">
    <source>
        <dbReference type="Proteomes" id="UP001201163"/>
    </source>
</evidence>
<proteinExistence type="predicted"/>
<protein>
    <submittedName>
        <fullName evidence="2">Uncharacterized protein</fullName>
    </submittedName>
</protein>
<organism evidence="2 3">
    <name type="scientific">Lactarius akahatsu</name>
    <dbReference type="NCBI Taxonomy" id="416441"/>
    <lineage>
        <taxon>Eukaryota</taxon>
        <taxon>Fungi</taxon>
        <taxon>Dikarya</taxon>
        <taxon>Basidiomycota</taxon>
        <taxon>Agaricomycotina</taxon>
        <taxon>Agaricomycetes</taxon>
        <taxon>Russulales</taxon>
        <taxon>Russulaceae</taxon>
        <taxon>Lactarius</taxon>
    </lineage>
</organism>
<accession>A0AAD4LQM6</accession>
<feature type="region of interest" description="Disordered" evidence="1">
    <location>
        <begin position="1"/>
        <end position="172"/>
    </location>
</feature>
<dbReference type="EMBL" id="JAKELL010000002">
    <property type="protein sequence ID" value="KAH9000155.1"/>
    <property type="molecule type" value="Genomic_DNA"/>
</dbReference>
<feature type="compositionally biased region" description="Basic and acidic residues" evidence="1">
    <location>
        <begin position="142"/>
        <end position="157"/>
    </location>
</feature>
<dbReference type="Proteomes" id="UP001201163">
    <property type="component" value="Unassembled WGS sequence"/>
</dbReference>
<keyword evidence="3" id="KW-1185">Reference proteome</keyword>